<protein>
    <submittedName>
        <fullName evidence="2">M20/M25/M40 family metallo-hydrolase</fullName>
    </submittedName>
</protein>
<dbReference type="Pfam" id="PF04389">
    <property type="entry name" value="Peptidase_M28"/>
    <property type="match status" value="1"/>
</dbReference>
<organism evidence="2 3">
    <name type="scientific">Salinirubellus salinus</name>
    <dbReference type="NCBI Taxonomy" id="1364945"/>
    <lineage>
        <taxon>Archaea</taxon>
        <taxon>Methanobacteriati</taxon>
        <taxon>Methanobacteriota</taxon>
        <taxon>Stenosarchaea group</taxon>
        <taxon>Halobacteria</taxon>
        <taxon>Halobacteriales</taxon>
        <taxon>Natronomonadaceae</taxon>
        <taxon>Salinirubellus</taxon>
    </lineage>
</organism>
<proteinExistence type="predicted"/>
<dbReference type="Proteomes" id="UP001057580">
    <property type="component" value="Chromosome"/>
</dbReference>
<gene>
    <name evidence="2" type="ORF">N0B31_20380</name>
</gene>
<dbReference type="Gene3D" id="3.50.30.30">
    <property type="match status" value="1"/>
</dbReference>
<dbReference type="RefSeq" id="WP_260593484.1">
    <property type="nucleotide sequence ID" value="NZ_CP104003.1"/>
</dbReference>
<evidence type="ECO:0000259" key="1">
    <source>
        <dbReference type="Pfam" id="PF04389"/>
    </source>
</evidence>
<dbReference type="InterPro" id="IPR007484">
    <property type="entry name" value="Peptidase_M28"/>
</dbReference>
<dbReference type="GeneID" id="74944832"/>
<dbReference type="Gene3D" id="3.40.630.10">
    <property type="entry name" value="Zn peptidases"/>
    <property type="match status" value="1"/>
</dbReference>
<dbReference type="PANTHER" id="PTHR10404">
    <property type="entry name" value="N-ACETYLATED-ALPHA-LINKED ACIDIC DIPEPTIDASE"/>
    <property type="match status" value="1"/>
</dbReference>
<evidence type="ECO:0000313" key="2">
    <source>
        <dbReference type="EMBL" id="UWM54464.1"/>
    </source>
</evidence>
<dbReference type="KEGG" id="ssai:N0B31_20380"/>
<dbReference type="InterPro" id="IPR039373">
    <property type="entry name" value="Peptidase_M28B"/>
</dbReference>
<dbReference type="AlphaFoldDB" id="A0A9E7R2E5"/>
<keyword evidence="3" id="KW-1185">Reference proteome</keyword>
<feature type="domain" description="Peptidase M28" evidence="1">
    <location>
        <begin position="249"/>
        <end position="447"/>
    </location>
</feature>
<evidence type="ECO:0000313" key="3">
    <source>
        <dbReference type="Proteomes" id="UP001057580"/>
    </source>
</evidence>
<dbReference type="SUPFAM" id="SSF53187">
    <property type="entry name" value="Zn-dependent exopeptidases"/>
    <property type="match status" value="1"/>
</dbReference>
<reference evidence="2" key="1">
    <citation type="submission" date="2022-09" db="EMBL/GenBank/DDBJ databases">
        <title>Diverse halophilic archaea isolated from saline environments.</title>
        <authorList>
            <person name="Cui H.-L."/>
        </authorList>
    </citation>
    <scope>NUCLEOTIDE SEQUENCE</scope>
    <source>
        <strain evidence="2">ZS-35-S2</strain>
    </source>
</reference>
<accession>A0A9E7R2E5</accession>
<dbReference type="PANTHER" id="PTHR10404:SF46">
    <property type="entry name" value="VACUOLAR PROTEIN SORTING-ASSOCIATED PROTEIN 70"/>
    <property type="match status" value="1"/>
</dbReference>
<dbReference type="GO" id="GO:0004180">
    <property type="term" value="F:carboxypeptidase activity"/>
    <property type="evidence" value="ECO:0007669"/>
    <property type="project" value="TreeGrafter"/>
</dbReference>
<dbReference type="EMBL" id="CP104003">
    <property type="protein sequence ID" value="UWM54464.1"/>
    <property type="molecule type" value="Genomic_DNA"/>
</dbReference>
<name>A0A9E7R2E5_9EURY</name>
<sequence>MAADEYQLYDREEPGVTGFERTLYDAVSREKPWAMLERFSTLRRVSPSADERAAADYIAERFDEYGIPYERYEPELRLSVPRAAAVGVGDWEASGTEAEFETEPPAVKAFAFSRSTTVAGPAVHETVPAGDDLDDRLAGTPLDGDLAGTVVVAEGVTAGHDANEFIRAMEARNAAGLVLVHPAPDEPHSLTAAPAWGGVPQAGEPGRSSLVVVAVSRRVGDGLAERLDDGTELTVTAELDEGWFECPLVVGTVTATDPQGDEFVLLHGHLDSWYYGVTDNATGNAGIVEVARVLNDHRDHLRRDLKVAFWPGHEGGRYGGSTWFVDRFAADLFDDCVAHVVFDSAGAKDATEFNSTYWMAEAADLCSGAIEDVAGKSSTGKRAPQAGDYSFSNLGVTGLMALSSGIPEAVREARGYNYVGGCGGNAEAWHRTADTLEKADPDVLTRDIRVYLLVVARLLTGERLPLDYRATVERHRAVVDGYDARAGDHYDLSSVRAELDALAATVDRFYEALDGGRVADSTGVAAMTALARRLVPLDYARRGRFEQDPPETIPPYPRLHAVTVLDDLRGDDYRIKLTRLKRAENAVVHELRQARRELERVV</sequence>